<evidence type="ECO:0000313" key="1">
    <source>
        <dbReference type="EMBL" id="MFC3086720.1"/>
    </source>
</evidence>
<sequence length="51" mass="5343">MTAFSKAEVESALIDQLLALGYTCVNAAVSGINRSTPEPMANAKQMSEAVL</sequence>
<gene>
    <name evidence="1" type="ORF">ACFOD6_11760</name>
</gene>
<keyword evidence="2" id="KW-1185">Reference proteome</keyword>
<accession>A0ABV7DVI9</accession>
<dbReference type="Proteomes" id="UP001595445">
    <property type="component" value="Unassembled WGS sequence"/>
</dbReference>
<evidence type="ECO:0000313" key="2">
    <source>
        <dbReference type="Proteomes" id="UP001595445"/>
    </source>
</evidence>
<proteinExistence type="predicted"/>
<protein>
    <submittedName>
        <fullName evidence="1">Uncharacterized protein</fullName>
    </submittedName>
</protein>
<comment type="caution">
    <text evidence="1">The sequence shown here is derived from an EMBL/GenBank/DDBJ whole genome shotgun (WGS) entry which is preliminary data.</text>
</comment>
<dbReference type="RefSeq" id="WP_197647166.1">
    <property type="nucleotide sequence ID" value="NZ_JAEACP010000024.1"/>
</dbReference>
<organism evidence="1 2">
    <name type="scientific">Tabrizicola soli</name>
    <dbReference type="NCBI Taxonomy" id="2185115"/>
    <lineage>
        <taxon>Bacteria</taxon>
        <taxon>Pseudomonadati</taxon>
        <taxon>Pseudomonadota</taxon>
        <taxon>Alphaproteobacteria</taxon>
        <taxon>Rhodobacterales</taxon>
        <taxon>Paracoccaceae</taxon>
        <taxon>Tabrizicola</taxon>
    </lineage>
</organism>
<name>A0ABV7DVI9_9RHOB</name>
<dbReference type="EMBL" id="JBHRSM010000021">
    <property type="protein sequence ID" value="MFC3086720.1"/>
    <property type="molecule type" value="Genomic_DNA"/>
</dbReference>
<reference evidence="2" key="1">
    <citation type="journal article" date="2019" name="Int. J. Syst. Evol. Microbiol.">
        <title>The Global Catalogue of Microorganisms (GCM) 10K type strain sequencing project: providing services to taxonomists for standard genome sequencing and annotation.</title>
        <authorList>
            <consortium name="The Broad Institute Genomics Platform"/>
            <consortium name="The Broad Institute Genome Sequencing Center for Infectious Disease"/>
            <person name="Wu L."/>
            <person name="Ma J."/>
        </authorList>
    </citation>
    <scope>NUCLEOTIDE SEQUENCE [LARGE SCALE GENOMIC DNA]</scope>
    <source>
        <strain evidence="2">KCTC 62102</strain>
    </source>
</reference>